<sequence length="140" mass="16008">MSSTISDRIISRSVIEAARFIQSWEDADPDNLTESQVLAASSFAARLHEGLQATVLQRLVDESNRDEYREFQAWEEALLNADGRVTSNPFADWGWWYRIANVMLATASQNVGVAWGSHVHGRLMAIFQDRFQQHYEDEEC</sequence>
<dbReference type="InterPro" id="IPR049085">
    <property type="entry name" value="AcrF3-like"/>
</dbReference>
<accession>A0A125RN65</accession>
<proteinExistence type="predicted"/>
<evidence type="ECO:0000313" key="1">
    <source>
        <dbReference type="EMBL" id="AMD42527.1"/>
    </source>
</evidence>
<dbReference type="EMBL" id="KU199707">
    <property type="protein sequence ID" value="AMD42527.1"/>
    <property type="molecule type" value="Genomic_DNA"/>
</dbReference>
<dbReference type="Pfam" id="PF21401">
    <property type="entry name" value="AcrF3"/>
    <property type="match status" value="1"/>
</dbReference>
<gene>
    <name evidence="1" type="ORF">JBD16C_31</name>
</gene>
<reference evidence="1 2" key="1">
    <citation type="submission" date="2015-11" db="EMBL/GenBank/DDBJ databases">
        <title>Bacterial phenotypic diversity mediated by prophage integration.</title>
        <authorList>
            <person name="Bondy-Denomy J."/>
            <person name="Maughan H."/>
            <person name="Gong Y."/>
            <person name="Guttman D.S."/>
            <person name="Davidson A.R."/>
            <person name="Maxwell K.L."/>
        </authorList>
    </citation>
    <scope>NUCLEOTIDE SEQUENCE [LARGE SCALE GENOMIC DNA]</scope>
</reference>
<name>A0A125RN65_9CAUD</name>
<dbReference type="Proteomes" id="UP000259119">
    <property type="component" value="Segment"/>
</dbReference>
<organism evidence="1 2">
    <name type="scientific">Pseudomonas phage JBD16C</name>
    <dbReference type="NCBI Taxonomy" id="1777051"/>
    <lineage>
        <taxon>Viruses</taxon>
        <taxon>Duplodnaviria</taxon>
        <taxon>Heunggongvirae</taxon>
        <taxon>Uroviricota</taxon>
        <taxon>Caudoviricetes</taxon>
        <taxon>Casadabanvirus</taxon>
        <taxon>Casadabanvirus MP22</taxon>
    </lineage>
</organism>
<evidence type="ECO:0000313" key="2">
    <source>
        <dbReference type="Proteomes" id="UP000259119"/>
    </source>
</evidence>
<protein>
    <submittedName>
        <fullName evidence="1">Uncharacterized protein</fullName>
    </submittedName>
</protein>
<dbReference type="SMR" id="A0A125RN65"/>